<dbReference type="EnsemblMetazoa" id="CJA02098.1">
    <property type="protein sequence ID" value="CJA02098.1"/>
    <property type="gene ID" value="WBGene00121302"/>
</dbReference>
<protein>
    <submittedName>
        <fullName evidence="1">Uncharacterized protein</fullName>
    </submittedName>
</protein>
<dbReference type="Proteomes" id="UP000005237">
    <property type="component" value="Unassembled WGS sequence"/>
</dbReference>
<reference evidence="1" key="2">
    <citation type="submission" date="2022-06" db="UniProtKB">
        <authorList>
            <consortium name="EnsemblMetazoa"/>
        </authorList>
    </citation>
    <scope>IDENTIFICATION</scope>
    <source>
        <strain evidence="1">DF5081</strain>
    </source>
</reference>
<keyword evidence="2" id="KW-1185">Reference proteome</keyword>
<evidence type="ECO:0000313" key="2">
    <source>
        <dbReference type="Proteomes" id="UP000005237"/>
    </source>
</evidence>
<accession>A0A8R1HMN5</accession>
<name>A0A8R1HMN5_CAEJA</name>
<reference evidence="2" key="1">
    <citation type="submission" date="2010-08" db="EMBL/GenBank/DDBJ databases">
        <authorList>
            <consortium name="Caenorhabditis japonica Sequencing Consortium"/>
            <person name="Wilson R.K."/>
        </authorList>
    </citation>
    <scope>NUCLEOTIDE SEQUENCE [LARGE SCALE GENOMIC DNA]</scope>
    <source>
        <strain evidence="2">DF5081</strain>
    </source>
</reference>
<proteinExistence type="predicted"/>
<dbReference type="AlphaFoldDB" id="A0A8R1HMN5"/>
<sequence length="69" mass="7670">MRNVSLPTGLKMLGEYGPVRMQIEMPYGERCGVRLGRCLLLIFLSPVSTKLRVGEERKESAGGREGSMQ</sequence>
<organism evidence="1 2">
    <name type="scientific">Caenorhabditis japonica</name>
    <dbReference type="NCBI Taxonomy" id="281687"/>
    <lineage>
        <taxon>Eukaryota</taxon>
        <taxon>Metazoa</taxon>
        <taxon>Ecdysozoa</taxon>
        <taxon>Nematoda</taxon>
        <taxon>Chromadorea</taxon>
        <taxon>Rhabditida</taxon>
        <taxon>Rhabditina</taxon>
        <taxon>Rhabditomorpha</taxon>
        <taxon>Rhabditoidea</taxon>
        <taxon>Rhabditidae</taxon>
        <taxon>Peloderinae</taxon>
        <taxon>Caenorhabditis</taxon>
    </lineage>
</organism>
<evidence type="ECO:0000313" key="1">
    <source>
        <dbReference type="EnsemblMetazoa" id="CJA02098.1"/>
    </source>
</evidence>